<accession>A0A5C6CYH4</accession>
<protein>
    <submittedName>
        <fullName evidence="2">Dual specificity phosphatase, catalytic domain</fullName>
    </submittedName>
</protein>
<sequence>MRQVEGYPLCLGNVSDVRNPQSLLTAGIGAVVDLAANESPEPLPRELVHCRFPLIDGAENPAWLLRNAVHTVAALLRADVQTLVYCGAGMSRTPAIAAAALIVAAGCSPAEALACVAGERASDVSPALWDDVQSALA</sequence>
<organism evidence="2 3">
    <name type="scientific">Bythopirellula polymerisocia</name>
    <dbReference type="NCBI Taxonomy" id="2528003"/>
    <lineage>
        <taxon>Bacteria</taxon>
        <taxon>Pseudomonadati</taxon>
        <taxon>Planctomycetota</taxon>
        <taxon>Planctomycetia</taxon>
        <taxon>Pirellulales</taxon>
        <taxon>Lacipirellulaceae</taxon>
        <taxon>Bythopirellula</taxon>
    </lineage>
</organism>
<dbReference type="EMBL" id="SJPS01000002">
    <property type="protein sequence ID" value="TWU28531.1"/>
    <property type="molecule type" value="Genomic_DNA"/>
</dbReference>
<dbReference type="Gene3D" id="3.90.190.10">
    <property type="entry name" value="Protein tyrosine phosphatase superfamily"/>
    <property type="match status" value="1"/>
</dbReference>
<gene>
    <name evidence="2" type="ORF">Pla144_18210</name>
</gene>
<proteinExistence type="predicted"/>
<evidence type="ECO:0000259" key="1">
    <source>
        <dbReference type="SMART" id="SM00195"/>
    </source>
</evidence>
<dbReference type="InterPro" id="IPR029021">
    <property type="entry name" value="Prot-tyrosine_phosphatase-like"/>
</dbReference>
<feature type="domain" description="Tyrosine-protein phosphatase" evidence="1">
    <location>
        <begin position="1"/>
        <end position="132"/>
    </location>
</feature>
<dbReference type="InterPro" id="IPR000340">
    <property type="entry name" value="Dual-sp_phosphatase_cat-dom"/>
</dbReference>
<dbReference type="SMART" id="SM00195">
    <property type="entry name" value="DSPc"/>
    <property type="match status" value="1"/>
</dbReference>
<reference evidence="2 3" key="1">
    <citation type="submission" date="2019-02" db="EMBL/GenBank/DDBJ databases">
        <title>Deep-cultivation of Planctomycetes and their phenomic and genomic characterization uncovers novel biology.</title>
        <authorList>
            <person name="Wiegand S."/>
            <person name="Jogler M."/>
            <person name="Boedeker C."/>
            <person name="Pinto D."/>
            <person name="Vollmers J."/>
            <person name="Rivas-Marin E."/>
            <person name="Kohn T."/>
            <person name="Peeters S.H."/>
            <person name="Heuer A."/>
            <person name="Rast P."/>
            <person name="Oberbeckmann S."/>
            <person name="Bunk B."/>
            <person name="Jeske O."/>
            <person name="Meyerdierks A."/>
            <person name="Storesund J.E."/>
            <person name="Kallscheuer N."/>
            <person name="Luecker S."/>
            <person name="Lage O.M."/>
            <person name="Pohl T."/>
            <person name="Merkel B.J."/>
            <person name="Hornburger P."/>
            <person name="Mueller R.-W."/>
            <person name="Bruemmer F."/>
            <person name="Labrenz M."/>
            <person name="Spormann A.M."/>
            <person name="Op Den Camp H."/>
            <person name="Overmann J."/>
            <person name="Amann R."/>
            <person name="Jetten M.S.M."/>
            <person name="Mascher T."/>
            <person name="Medema M.H."/>
            <person name="Devos D.P."/>
            <person name="Kaster A.-K."/>
            <person name="Ovreas L."/>
            <person name="Rohde M."/>
            <person name="Galperin M.Y."/>
            <person name="Jogler C."/>
        </authorList>
    </citation>
    <scope>NUCLEOTIDE SEQUENCE [LARGE SCALE GENOMIC DNA]</scope>
    <source>
        <strain evidence="2 3">Pla144</strain>
    </source>
</reference>
<dbReference type="SUPFAM" id="SSF52799">
    <property type="entry name" value="(Phosphotyrosine protein) phosphatases II"/>
    <property type="match status" value="1"/>
</dbReference>
<dbReference type="RefSeq" id="WP_197530515.1">
    <property type="nucleotide sequence ID" value="NZ_SJPS01000002.1"/>
</dbReference>
<dbReference type="AlphaFoldDB" id="A0A5C6CYH4"/>
<dbReference type="InterPro" id="IPR020422">
    <property type="entry name" value="TYR_PHOSPHATASE_DUAL_dom"/>
</dbReference>
<name>A0A5C6CYH4_9BACT</name>
<keyword evidence="3" id="KW-1185">Reference proteome</keyword>
<evidence type="ECO:0000313" key="2">
    <source>
        <dbReference type="EMBL" id="TWU28531.1"/>
    </source>
</evidence>
<comment type="caution">
    <text evidence="2">The sequence shown here is derived from an EMBL/GenBank/DDBJ whole genome shotgun (WGS) entry which is preliminary data.</text>
</comment>
<dbReference type="Pfam" id="PF00782">
    <property type="entry name" value="DSPc"/>
    <property type="match status" value="1"/>
</dbReference>
<dbReference type="Proteomes" id="UP000318437">
    <property type="component" value="Unassembled WGS sequence"/>
</dbReference>
<evidence type="ECO:0000313" key="3">
    <source>
        <dbReference type="Proteomes" id="UP000318437"/>
    </source>
</evidence>